<evidence type="ECO:0000259" key="5">
    <source>
        <dbReference type="Pfam" id="PF01494"/>
    </source>
</evidence>
<evidence type="ECO:0000256" key="3">
    <source>
        <dbReference type="ARBA" id="ARBA00022827"/>
    </source>
</evidence>
<keyword evidence="7" id="KW-1185">Reference proteome</keyword>
<dbReference type="EMBL" id="LLZH01000315">
    <property type="protein sequence ID" value="KUL25321.1"/>
    <property type="molecule type" value="Genomic_DNA"/>
</dbReference>
<evidence type="ECO:0000256" key="4">
    <source>
        <dbReference type="SAM" id="MobiDB-lite"/>
    </source>
</evidence>
<feature type="region of interest" description="Disordered" evidence="4">
    <location>
        <begin position="320"/>
        <end position="390"/>
    </location>
</feature>
<protein>
    <recommendedName>
        <fullName evidence="5">FAD-binding domain-containing protein</fullName>
    </recommendedName>
</protein>
<keyword evidence="2" id="KW-0285">Flavoprotein</keyword>
<evidence type="ECO:0000313" key="7">
    <source>
        <dbReference type="Proteomes" id="UP000053244"/>
    </source>
</evidence>
<dbReference type="GO" id="GO:0016709">
    <property type="term" value="F:oxidoreductase activity, acting on paired donors, with incorporation or reduction of molecular oxygen, NAD(P)H as one donor, and incorporation of one atom of oxygen"/>
    <property type="evidence" value="ECO:0007669"/>
    <property type="project" value="UniProtKB-ARBA"/>
</dbReference>
<dbReference type="InterPro" id="IPR050641">
    <property type="entry name" value="RIFMO-like"/>
</dbReference>
<dbReference type="AlphaFoldDB" id="A0A101JEF9"/>
<evidence type="ECO:0000256" key="2">
    <source>
        <dbReference type="ARBA" id="ARBA00022630"/>
    </source>
</evidence>
<proteinExistence type="predicted"/>
<sequence>MSPVDVVIVGGGPTGLLLAGELRLGGVEVIVLERLAAPTGLSKAPGIAGRGAQTLDYRGLLDRFDGAARGWARFTHFGGIPLDLTPLLESVSSEHLPPLLVAPQAQVERVLREWAVELGAQLRRGHQMTEVAPSAEQVTLQVDGPDGGYRLDARYVVGCDGARSLVRRAAGIGFTGTEATQISRFGDVTLTDPDAVPPGMRRTPTGLFTAFPLGNGVHRVVVSEWRTGGDRDAPVTLDDLRGATRRVLGAEVGMSESRWLSRFTDAARQADRYRAGRILLAGDAAHIQLPAGGPGMTTGIQDAANLGWKLAAQVRGDAPAGLLDTYHSPRRRRRDADRSAGPPRWLRRLGARERRRRPHARADHLVRTGTGGSLSDHSSERPSPSTEGSISLCRGFETCRVSSNVELDDGDAVGIRIPGWHRSSGESAWQSAFQEAAICPGGGNGPHGSARARARRLPVRDQRSGLRGRPPHSPRCSASASASARSPATTILPAFRVRRGPPRRCCCSRAPWCLPAADGRHGRWRPCCSPAAAGCCSTSSNSLSPPRSPTATAILPGPRSWNASD</sequence>
<dbReference type="PRINTS" id="PR00420">
    <property type="entry name" value="RNGMNOXGNASE"/>
</dbReference>
<reference evidence="6 7" key="1">
    <citation type="submission" date="2015-10" db="EMBL/GenBank/DDBJ databases">
        <authorList>
            <person name="Gilbert D.G."/>
        </authorList>
    </citation>
    <scope>NUCLEOTIDE SEQUENCE [LARGE SCALE GENOMIC DNA]</scope>
    <source>
        <strain evidence="6 7">NRRL B-16712</strain>
    </source>
</reference>
<dbReference type="Gene3D" id="3.50.50.60">
    <property type="entry name" value="FAD/NAD(P)-binding domain"/>
    <property type="match status" value="1"/>
</dbReference>
<dbReference type="SUPFAM" id="SSF51905">
    <property type="entry name" value="FAD/NAD(P)-binding domain"/>
    <property type="match status" value="1"/>
</dbReference>
<feature type="region of interest" description="Disordered" evidence="4">
    <location>
        <begin position="537"/>
        <end position="565"/>
    </location>
</feature>
<gene>
    <name evidence="6" type="ORF">ADL15_41110</name>
</gene>
<feature type="compositionally biased region" description="Polar residues" evidence="4">
    <location>
        <begin position="373"/>
        <end position="389"/>
    </location>
</feature>
<evidence type="ECO:0000256" key="1">
    <source>
        <dbReference type="ARBA" id="ARBA00001974"/>
    </source>
</evidence>
<accession>A0A101JEF9</accession>
<feature type="compositionally biased region" description="Basic residues" evidence="4">
    <location>
        <begin position="345"/>
        <end position="359"/>
    </location>
</feature>
<dbReference type="Proteomes" id="UP000053244">
    <property type="component" value="Unassembled WGS sequence"/>
</dbReference>
<name>A0A101JEF9_9ACTN</name>
<feature type="domain" description="FAD-binding" evidence="5">
    <location>
        <begin position="4"/>
        <end position="333"/>
    </location>
</feature>
<dbReference type="Gene3D" id="3.30.70.2450">
    <property type="match status" value="1"/>
</dbReference>
<dbReference type="OrthoDB" id="3647401at2"/>
<feature type="compositionally biased region" description="Low complexity" evidence="4">
    <location>
        <begin position="474"/>
        <end position="487"/>
    </location>
</feature>
<dbReference type="InterPro" id="IPR002938">
    <property type="entry name" value="FAD-bd"/>
</dbReference>
<comment type="cofactor">
    <cofactor evidence="1">
        <name>FAD</name>
        <dbReference type="ChEBI" id="CHEBI:57692"/>
    </cofactor>
</comment>
<keyword evidence="3" id="KW-0274">FAD</keyword>
<dbReference type="Pfam" id="PF01494">
    <property type="entry name" value="FAD_binding_3"/>
    <property type="match status" value="1"/>
</dbReference>
<dbReference type="PANTHER" id="PTHR43004">
    <property type="entry name" value="TRK SYSTEM POTASSIUM UPTAKE PROTEIN"/>
    <property type="match status" value="1"/>
</dbReference>
<dbReference type="InterPro" id="IPR036188">
    <property type="entry name" value="FAD/NAD-bd_sf"/>
</dbReference>
<organism evidence="6 7">
    <name type="scientific">Actinoplanes awajinensis subsp. mycoplanecinus</name>
    <dbReference type="NCBI Taxonomy" id="135947"/>
    <lineage>
        <taxon>Bacteria</taxon>
        <taxon>Bacillati</taxon>
        <taxon>Actinomycetota</taxon>
        <taxon>Actinomycetes</taxon>
        <taxon>Micromonosporales</taxon>
        <taxon>Micromonosporaceae</taxon>
        <taxon>Actinoplanes</taxon>
    </lineage>
</organism>
<dbReference type="PANTHER" id="PTHR43004:SF19">
    <property type="entry name" value="BINDING MONOOXYGENASE, PUTATIVE (JCVI)-RELATED"/>
    <property type="match status" value="1"/>
</dbReference>
<feature type="region of interest" description="Disordered" evidence="4">
    <location>
        <begin position="461"/>
        <end position="487"/>
    </location>
</feature>
<evidence type="ECO:0000313" key="6">
    <source>
        <dbReference type="EMBL" id="KUL25321.1"/>
    </source>
</evidence>
<dbReference type="GO" id="GO:0071949">
    <property type="term" value="F:FAD binding"/>
    <property type="evidence" value="ECO:0007669"/>
    <property type="project" value="InterPro"/>
</dbReference>
<comment type="caution">
    <text evidence="6">The sequence shown here is derived from an EMBL/GenBank/DDBJ whole genome shotgun (WGS) entry which is preliminary data.</text>
</comment>